<evidence type="ECO:0000259" key="11">
    <source>
        <dbReference type="SMART" id="SM00479"/>
    </source>
</evidence>
<dbReference type="SUPFAM" id="SSF53098">
    <property type="entry name" value="Ribonuclease H-like"/>
    <property type="match status" value="1"/>
</dbReference>
<feature type="region of interest" description="Disordered" evidence="10">
    <location>
        <begin position="1"/>
        <end position="75"/>
    </location>
</feature>
<evidence type="ECO:0000256" key="4">
    <source>
        <dbReference type="ARBA" id="ARBA00022552"/>
    </source>
</evidence>
<dbReference type="AlphaFoldDB" id="A0A4Q9N3E5"/>
<dbReference type="Gene3D" id="3.30.420.10">
    <property type="entry name" value="Ribonuclease H-like superfamily/Ribonuclease H"/>
    <property type="match status" value="1"/>
</dbReference>
<keyword evidence="8" id="KW-0539">Nucleus</keyword>
<dbReference type="GO" id="GO:0000027">
    <property type="term" value="P:ribosomal large subunit assembly"/>
    <property type="evidence" value="ECO:0007669"/>
    <property type="project" value="TreeGrafter"/>
</dbReference>
<comment type="function">
    <text evidence="9">Exoribonuclease involved in ribosome biosynthesis. Involved in the processing of ITS1, the internal transcribed spacer localized between the 18S and 5.8S rRNAs.</text>
</comment>
<dbReference type="InterPro" id="IPR013520">
    <property type="entry name" value="Ribonucl_H"/>
</dbReference>
<reference evidence="12" key="1">
    <citation type="submission" date="2019-01" db="EMBL/GenBank/DDBJ databases">
        <title>Draft genome sequences of three monokaryotic isolates of the white-rot basidiomycete fungus Dichomitus squalens.</title>
        <authorList>
            <consortium name="DOE Joint Genome Institute"/>
            <person name="Lopez S.C."/>
            <person name="Andreopoulos B."/>
            <person name="Pangilinan J."/>
            <person name="Lipzen A."/>
            <person name="Riley R."/>
            <person name="Ahrendt S."/>
            <person name="Ng V."/>
            <person name="Barry K."/>
            <person name="Daum C."/>
            <person name="Grigoriev I.V."/>
            <person name="Hilden K.S."/>
            <person name="Makela M.R."/>
            <person name="de Vries R.P."/>
        </authorList>
    </citation>
    <scope>NUCLEOTIDE SEQUENCE [LARGE SCALE GENOMIC DNA]</scope>
    <source>
        <strain evidence="12">OM18370.1</strain>
    </source>
</reference>
<gene>
    <name evidence="12" type="ORF">BD311DRAFT_712683</name>
</gene>
<evidence type="ECO:0000256" key="6">
    <source>
        <dbReference type="ARBA" id="ARBA00022801"/>
    </source>
</evidence>
<dbReference type="PANTHER" id="PTHR12801:SF45">
    <property type="entry name" value="RNA EXONUCLEASE 4"/>
    <property type="match status" value="1"/>
</dbReference>
<dbReference type="OrthoDB" id="8191639at2759"/>
<dbReference type="EMBL" id="ML143391">
    <property type="protein sequence ID" value="TBU33521.1"/>
    <property type="molecule type" value="Genomic_DNA"/>
</dbReference>
<feature type="region of interest" description="Disordered" evidence="10">
    <location>
        <begin position="280"/>
        <end position="414"/>
    </location>
</feature>
<evidence type="ECO:0000256" key="2">
    <source>
        <dbReference type="ARBA" id="ARBA00010489"/>
    </source>
</evidence>
<evidence type="ECO:0000256" key="8">
    <source>
        <dbReference type="ARBA" id="ARBA00023242"/>
    </source>
</evidence>
<name>A0A4Q9N3E5_9APHY</name>
<feature type="compositionally biased region" description="Low complexity" evidence="10">
    <location>
        <begin position="51"/>
        <end position="60"/>
    </location>
</feature>
<dbReference type="GO" id="GO:0008408">
    <property type="term" value="F:3'-5' exonuclease activity"/>
    <property type="evidence" value="ECO:0007669"/>
    <property type="project" value="InterPro"/>
</dbReference>
<evidence type="ECO:0000256" key="1">
    <source>
        <dbReference type="ARBA" id="ARBA00004123"/>
    </source>
</evidence>
<dbReference type="InterPro" id="IPR047021">
    <property type="entry name" value="REXO1/3/4-like"/>
</dbReference>
<evidence type="ECO:0000313" key="12">
    <source>
        <dbReference type="EMBL" id="TBU33521.1"/>
    </source>
</evidence>
<protein>
    <recommendedName>
        <fullName evidence="3">RNA exonuclease 4</fullName>
    </recommendedName>
</protein>
<dbReference type="SMART" id="SM00479">
    <property type="entry name" value="EXOIII"/>
    <property type="match status" value="1"/>
</dbReference>
<keyword evidence="7" id="KW-0269">Exonuclease</keyword>
<dbReference type="CDD" id="cd06144">
    <property type="entry name" value="REX4_like"/>
    <property type="match status" value="1"/>
</dbReference>
<dbReference type="PANTHER" id="PTHR12801">
    <property type="entry name" value="RNA EXONUCLEASE REXO1 / RECO3 FAMILY MEMBER-RELATED"/>
    <property type="match status" value="1"/>
</dbReference>
<evidence type="ECO:0000256" key="5">
    <source>
        <dbReference type="ARBA" id="ARBA00022722"/>
    </source>
</evidence>
<dbReference type="Proteomes" id="UP000292957">
    <property type="component" value="Unassembled WGS sequence"/>
</dbReference>
<evidence type="ECO:0000256" key="9">
    <source>
        <dbReference type="ARBA" id="ARBA00025599"/>
    </source>
</evidence>
<organism evidence="12">
    <name type="scientific">Dichomitus squalens</name>
    <dbReference type="NCBI Taxonomy" id="114155"/>
    <lineage>
        <taxon>Eukaryota</taxon>
        <taxon>Fungi</taxon>
        <taxon>Dikarya</taxon>
        <taxon>Basidiomycota</taxon>
        <taxon>Agaricomycotina</taxon>
        <taxon>Agaricomycetes</taxon>
        <taxon>Polyporales</taxon>
        <taxon>Polyporaceae</taxon>
        <taxon>Dichomitus</taxon>
    </lineage>
</organism>
<keyword evidence="4" id="KW-0698">rRNA processing</keyword>
<dbReference type="InterPro" id="IPR036397">
    <property type="entry name" value="RNaseH_sf"/>
</dbReference>
<evidence type="ECO:0000256" key="10">
    <source>
        <dbReference type="SAM" id="MobiDB-lite"/>
    </source>
</evidence>
<accession>A0A4Q9N3E5</accession>
<keyword evidence="5" id="KW-0540">Nuclease</keyword>
<dbReference type="GO" id="GO:0003676">
    <property type="term" value="F:nucleic acid binding"/>
    <property type="evidence" value="ECO:0007669"/>
    <property type="project" value="InterPro"/>
</dbReference>
<evidence type="ECO:0000256" key="7">
    <source>
        <dbReference type="ARBA" id="ARBA00022839"/>
    </source>
</evidence>
<dbReference type="GO" id="GO:0005634">
    <property type="term" value="C:nucleus"/>
    <property type="evidence" value="ECO:0007669"/>
    <property type="project" value="UniProtKB-SubCell"/>
</dbReference>
<evidence type="ECO:0000256" key="3">
    <source>
        <dbReference type="ARBA" id="ARBA00016937"/>
    </source>
</evidence>
<dbReference type="InterPro" id="IPR012337">
    <property type="entry name" value="RNaseH-like_sf"/>
</dbReference>
<dbReference type="InterPro" id="IPR037431">
    <property type="entry name" value="REX4_DEDDh_dom"/>
</dbReference>
<feature type="domain" description="Exonuclease" evidence="11">
    <location>
        <begin position="117"/>
        <end position="278"/>
    </location>
</feature>
<dbReference type="Pfam" id="PF00929">
    <property type="entry name" value="RNase_T"/>
    <property type="match status" value="1"/>
</dbReference>
<keyword evidence="6" id="KW-0378">Hydrolase</keyword>
<proteinExistence type="inferred from homology"/>
<dbReference type="GO" id="GO:0006364">
    <property type="term" value="P:rRNA processing"/>
    <property type="evidence" value="ECO:0007669"/>
    <property type="project" value="UniProtKB-KW"/>
</dbReference>
<dbReference type="FunFam" id="3.30.420.10:FF:000007">
    <property type="entry name" value="Interferon-stimulated exonuclease gene 20"/>
    <property type="match status" value="1"/>
</dbReference>
<comment type="similarity">
    <text evidence="2">Belongs to the REXO4 family.</text>
</comment>
<comment type="subcellular location">
    <subcellularLocation>
        <location evidence="1">Nucleus</location>
    </subcellularLocation>
</comment>
<sequence length="414" mass="45356">MASEKPSKSARPSSNWLALQKKIARPKSSDTSPRTSVSAFVARKRRKLSHTPETPSTSTEIRQTTTESHTFPRGASAEADVLLQDTDELKNGESLMQLRRLVLGEVEHPASHQRPGKYLALDCEMVGVGIDGAESSLARVSLVNYYGFVLLDAFVQQRERVVDYRTEFSGIRPSDMVHARPFEDVQKEVADLLQDRILVGHAVHNDLKALLLSHPRPHTRDTQSLAHKHKIWRGRRPALRHLAKQELGLTIQGGEHSSVTDARATMALFRLHRRTWEKNVRPLPLPHHKSSGSATPEPSALRKRPRAESLSQSSDEPGEDSEGREGATDISIAPSQVDKGKAKKKGKTRTVSAESFPGGGRKGVSSGLSTVVKRAGGSAGGRTRVKTKTKEKWWKDLGGGTSGDSKGSVRLKVG</sequence>
<feature type="compositionally biased region" description="Polar residues" evidence="10">
    <location>
        <begin position="29"/>
        <end position="38"/>
    </location>
</feature>